<gene>
    <name evidence="1" type="primary">rbpA</name>
    <name evidence="2" type="ORF">HD594_002125</name>
</gene>
<dbReference type="AlphaFoldDB" id="A0A7X0FQF8"/>
<sequence>MADRSLRGIRLGAQSLQSEEGVVFHERAQHIYACSSCGRDTTLTFAADAEVPEAWECRTCGAEALLRIGDETATVDHSGDKTPRSHWDMLLERRTIPELEELLEERLALLRERRGAGKATEADKISA</sequence>
<dbReference type="RefSeq" id="WP_184750941.1">
    <property type="nucleotide sequence ID" value="NZ_BAAAJR010000006.1"/>
</dbReference>
<evidence type="ECO:0000313" key="3">
    <source>
        <dbReference type="Proteomes" id="UP000537775"/>
    </source>
</evidence>
<proteinExistence type="inferred from homology"/>
<dbReference type="GO" id="GO:0000428">
    <property type="term" value="C:DNA-directed RNA polymerase complex"/>
    <property type="evidence" value="ECO:0007669"/>
    <property type="project" value="UniProtKB-KW"/>
</dbReference>
<keyword evidence="2" id="KW-0240">DNA-directed RNA polymerase</keyword>
<keyword evidence="1" id="KW-0805">Transcription regulation</keyword>
<accession>A0A7X0FQF8</accession>
<dbReference type="HAMAP" id="MF_01483">
    <property type="entry name" value="RbpA"/>
    <property type="match status" value="1"/>
</dbReference>
<dbReference type="GO" id="GO:0001000">
    <property type="term" value="F:bacterial-type RNA polymerase core enzyme binding"/>
    <property type="evidence" value="ECO:0007669"/>
    <property type="project" value="UniProtKB-UniRule"/>
</dbReference>
<dbReference type="GO" id="GO:0045893">
    <property type="term" value="P:positive regulation of DNA-templated transcription"/>
    <property type="evidence" value="ECO:0007669"/>
    <property type="project" value="UniProtKB-UniRule"/>
</dbReference>
<organism evidence="2 3">
    <name type="scientific">Microbacterium thalassium</name>
    <dbReference type="NCBI Taxonomy" id="362649"/>
    <lineage>
        <taxon>Bacteria</taxon>
        <taxon>Bacillati</taxon>
        <taxon>Actinomycetota</taxon>
        <taxon>Actinomycetes</taxon>
        <taxon>Micrococcales</taxon>
        <taxon>Microbacteriaceae</taxon>
        <taxon>Microbacterium</taxon>
    </lineage>
</organism>
<protein>
    <recommendedName>
        <fullName evidence="1">RNA polymerase-binding protein RbpA</fullName>
    </recommendedName>
</protein>
<comment type="caution">
    <text evidence="1">Lacks conserved residue(s) required for the propagation of feature annotation.</text>
</comment>
<dbReference type="Gene3D" id="2.20.28.270">
    <property type="entry name" value="RNA polymerase-binding protein A"/>
    <property type="match status" value="1"/>
</dbReference>
<name>A0A7X0FQF8_9MICO</name>
<keyword evidence="3" id="KW-1185">Reference proteome</keyword>
<dbReference type="Pfam" id="PF13397">
    <property type="entry name" value="RbpA"/>
    <property type="match status" value="1"/>
</dbReference>
<dbReference type="InterPro" id="IPR025182">
    <property type="entry name" value="RNApol-bd_RbpA"/>
</dbReference>
<evidence type="ECO:0000313" key="2">
    <source>
        <dbReference type="EMBL" id="MBB6391812.1"/>
    </source>
</evidence>
<comment type="subunit">
    <text evidence="1">Forms a complex with the RNAP catalytic core and with free principal sigma factors.</text>
</comment>
<comment type="function">
    <text evidence="1">Binds to RNA polymerase (RNAP), stimulating transcription from principal, but not alternative sigma factor promoters.</text>
</comment>
<evidence type="ECO:0000256" key="1">
    <source>
        <dbReference type="HAMAP-Rule" id="MF_01483"/>
    </source>
</evidence>
<dbReference type="EMBL" id="JACHML010000001">
    <property type="protein sequence ID" value="MBB6391812.1"/>
    <property type="molecule type" value="Genomic_DNA"/>
</dbReference>
<comment type="caution">
    <text evidence="2">The sequence shown here is derived from an EMBL/GenBank/DDBJ whole genome shotgun (WGS) entry which is preliminary data.</text>
</comment>
<comment type="similarity">
    <text evidence="1">Belongs to the RNA polymerase-binding protein RbpA family.</text>
</comment>
<dbReference type="Proteomes" id="UP000537775">
    <property type="component" value="Unassembled WGS sequence"/>
</dbReference>
<keyword evidence="1" id="KW-0804">Transcription</keyword>
<dbReference type="InterPro" id="IPR038638">
    <property type="entry name" value="RbpA_sf"/>
</dbReference>
<reference evidence="2 3" key="1">
    <citation type="submission" date="2020-08" db="EMBL/GenBank/DDBJ databases">
        <title>Sequencing the genomes of 1000 actinobacteria strains.</title>
        <authorList>
            <person name="Klenk H.-P."/>
        </authorList>
    </citation>
    <scope>NUCLEOTIDE SEQUENCE [LARGE SCALE GENOMIC DNA]</scope>
    <source>
        <strain evidence="2 3">DSM 12511</strain>
    </source>
</reference>